<dbReference type="RefSeq" id="WP_277862827.1">
    <property type="nucleotide sequence ID" value="NZ_JARRAG010000002.1"/>
</dbReference>
<sequence length="102" mass="11563">MEPPRRFHYRPICSAPRCEETAVYKIGAPWSDGPRRELKNYGLACPAHCEAQLARARVNRNGLKLEVGESMGDVRVFRLDPFRRDTDLESVREDAPASPPPD</sequence>
<protein>
    <submittedName>
        <fullName evidence="1">Uncharacterized protein</fullName>
    </submittedName>
</protein>
<proteinExistence type="predicted"/>
<evidence type="ECO:0000313" key="1">
    <source>
        <dbReference type="EMBL" id="MDG3006531.1"/>
    </source>
</evidence>
<organism evidence="1 2">
    <name type="scientific">Paludisphaera mucosa</name>
    <dbReference type="NCBI Taxonomy" id="3030827"/>
    <lineage>
        <taxon>Bacteria</taxon>
        <taxon>Pseudomonadati</taxon>
        <taxon>Planctomycetota</taxon>
        <taxon>Planctomycetia</taxon>
        <taxon>Isosphaerales</taxon>
        <taxon>Isosphaeraceae</taxon>
        <taxon>Paludisphaera</taxon>
    </lineage>
</organism>
<gene>
    <name evidence="1" type="ORF">PZE19_22395</name>
</gene>
<dbReference type="Proteomes" id="UP001216907">
    <property type="component" value="Unassembled WGS sequence"/>
</dbReference>
<evidence type="ECO:0000313" key="2">
    <source>
        <dbReference type="Proteomes" id="UP001216907"/>
    </source>
</evidence>
<name>A0ABT6FG25_9BACT</name>
<reference evidence="1 2" key="1">
    <citation type="submission" date="2023-03" db="EMBL/GenBank/DDBJ databases">
        <title>Paludisphaera mucosa sp. nov. a novel planctomycete from northern fen.</title>
        <authorList>
            <person name="Ivanova A."/>
        </authorList>
    </citation>
    <scope>NUCLEOTIDE SEQUENCE [LARGE SCALE GENOMIC DNA]</scope>
    <source>
        <strain evidence="1 2">Pla2</strain>
    </source>
</reference>
<accession>A0ABT6FG25</accession>
<keyword evidence="2" id="KW-1185">Reference proteome</keyword>
<dbReference type="EMBL" id="JARRAG010000002">
    <property type="protein sequence ID" value="MDG3006531.1"/>
    <property type="molecule type" value="Genomic_DNA"/>
</dbReference>
<comment type="caution">
    <text evidence="1">The sequence shown here is derived from an EMBL/GenBank/DDBJ whole genome shotgun (WGS) entry which is preliminary data.</text>
</comment>